<feature type="domain" description="Fimbrial-type adhesion" evidence="2">
    <location>
        <begin position="28"/>
        <end position="172"/>
    </location>
</feature>
<evidence type="ECO:0000259" key="2">
    <source>
        <dbReference type="Pfam" id="PF00419"/>
    </source>
</evidence>
<proteinExistence type="predicted"/>
<dbReference type="Pfam" id="PF00419">
    <property type="entry name" value="Fimbrial"/>
    <property type="match status" value="1"/>
</dbReference>
<dbReference type="InterPro" id="IPR050263">
    <property type="entry name" value="Bact_Fimbrial_Adh_Pro"/>
</dbReference>
<dbReference type="GO" id="GO:0043709">
    <property type="term" value="P:cell adhesion involved in single-species biofilm formation"/>
    <property type="evidence" value="ECO:0007669"/>
    <property type="project" value="TreeGrafter"/>
</dbReference>
<reference evidence="3 4" key="1">
    <citation type="submission" date="2020-03" db="EMBL/GenBank/DDBJ databases">
        <title>Rahnella aceri sp. nov., isoated from traditional Jeju Makgeolli.</title>
        <authorList>
            <person name="Kim I.S."/>
            <person name="Jeon D."/>
        </authorList>
    </citation>
    <scope>NUCLEOTIDE SEQUENCE [LARGE SCALE GENOMIC DNA]</scope>
    <source>
        <strain evidence="3 4">Lac-M11</strain>
    </source>
</reference>
<dbReference type="GO" id="GO:0009289">
    <property type="term" value="C:pilus"/>
    <property type="evidence" value="ECO:0007669"/>
    <property type="project" value="InterPro"/>
</dbReference>
<feature type="signal peptide" evidence="1">
    <location>
        <begin position="1"/>
        <end position="21"/>
    </location>
</feature>
<dbReference type="Gene3D" id="2.60.40.1090">
    <property type="entry name" value="Fimbrial-type adhesion domain"/>
    <property type="match status" value="1"/>
</dbReference>
<sequence>MKPIKSIQGVLLLAAGVSASAASATDLNINGKVVSSPCIVDTASVSRDVDFGQLIIKKDLATAGAGGDWKSFEVRLNNCPATVSSVIANFTGTPAQEDATLYSNSGTATHVGVQLVTDVDKTVVLAPGSQLSADVDAQRSAVYELAARPYTTSGEVTPGSLVSLTQINFTYQ</sequence>
<comment type="caution">
    <text evidence="3">The sequence shown here is derived from an EMBL/GenBank/DDBJ whole genome shotgun (WGS) entry which is preliminary data.</text>
</comment>
<dbReference type="PANTHER" id="PTHR33420:SF27">
    <property type="entry name" value="PROTEIN FIMG"/>
    <property type="match status" value="1"/>
</dbReference>
<keyword evidence="4" id="KW-1185">Reference proteome</keyword>
<organism evidence="3 4">
    <name type="scientific">Rahnella contaminans</name>
    <dbReference type="NCBI Taxonomy" id="2703882"/>
    <lineage>
        <taxon>Bacteria</taxon>
        <taxon>Pseudomonadati</taxon>
        <taxon>Pseudomonadota</taxon>
        <taxon>Gammaproteobacteria</taxon>
        <taxon>Enterobacterales</taxon>
        <taxon>Yersiniaceae</taxon>
        <taxon>Rahnella</taxon>
    </lineage>
</organism>
<dbReference type="EMBL" id="JAADJS010000001">
    <property type="protein sequence ID" value="NGX85731.1"/>
    <property type="molecule type" value="Genomic_DNA"/>
</dbReference>
<name>A0A6M2AZU3_9GAMM</name>
<feature type="chain" id="PRO_5026960215" evidence="1">
    <location>
        <begin position="22"/>
        <end position="172"/>
    </location>
</feature>
<dbReference type="InterPro" id="IPR000259">
    <property type="entry name" value="Adhesion_dom_fimbrial"/>
</dbReference>
<dbReference type="RefSeq" id="WP_152325884.1">
    <property type="nucleotide sequence ID" value="NZ_JAADJS010000001.1"/>
</dbReference>
<accession>A0A6M2AZU3</accession>
<gene>
    <name evidence="3" type="ORF">GW579_01355</name>
</gene>
<evidence type="ECO:0000313" key="3">
    <source>
        <dbReference type="EMBL" id="NGX85731.1"/>
    </source>
</evidence>
<protein>
    <submittedName>
        <fullName evidence="3">Fimbrial protein</fullName>
    </submittedName>
</protein>
<dbReference type="Proteomes" id="UP000476696">
    <property type="component" value="Unassembled WGS sequence"/>
</dbReference>
<evidence type="ECO:0000313" key="4">
    <source>
        <dbReference type="Proteomes" id="UP000476696"/>
    </source>
</evidence>
<dbReference type="InterPro" id="IPR008966">
    <property type="entry name" value="Adhesion_dom_sf"/>
</dbReference>
<evidence type="ECO:0000256" key="1">
    <source>
        <dbReference type="SAM" id="SignalP"/>
    </source>
</evidence>
<keyword evidence="1" id="KW-0732">Signal</keyword>
<dbReference type="InterPro" id="IPR036937">
    <property type="entry name" value="Adhesion_dom_fimbrial_sf"/>
</dbReference>
<dbReference type="SUPFAM" id="SSF49401">
    <property type="entry name" value="Bacterial adhesins"/>
    <property type="match status" value="1"/>
</dbReference>
<dbReference type="AlphaFoldDB" id="A0A6M2AZU3"/>
<dbReference type="PANTHER" id="PTHR33420">
    <property type="entry name" value="FIMBRIAL SUBUNIT ELFA-RELATED"/>
    <property type="match status" value="1"/>
</dbReference>